<organism evidence="5 6">
    <name type="scientific">Pyrrhoderma noxium</name>
    <dbReference type="NCBI Taxonomy" id="2282107"/>
    <lineage>
        <taxon>Eukaryota</taxon>
        <taxon>Fungi</taxon>
        <taxon>Dikarya</taxon>
        <taxon>Basidiomycota</taxon>
        <taxon>Agaricomycotina</taxon>
        <taxon>Agaricomycetes</taxon>
        <taxon>Hymenochaetales</taxon>
        <taxon>Hymenochaetaceae</taxon>
        <taxon>Pyrrhoderma</taxon>
    </lineage>
</organism>
<dbReference type="PANTHER" id="PTHR10196:SF57">
    <property type="entry name" value="XYLULOSE KINASE"/>
    <property type="match status" value="1"/>
</dbReference>
<dbReference type="GO" id="GO:0004856">
    <property type="term" value="F:D-xylulokinase activity"/>
    <property type="evidence" value="ECO:0007669"/>
    <property type="project" value="TreeGrafter"/>
</dbReference>
<dbReference type="InParanoid" id="A0A286U5H7"/>
<evidence type="ECO:0000256" key="3">
    <source>
        <dbReference type="ARBA" id="ARBA00022777"/>
    </source>
</evidence>
<evidence type="ECO:0000256" key="4">
    <source>
        <dbReference type="SAM" id="MobiDB-lite"/>
    </source>
</evidence>
<feature type="compositionally biased region" description="Acidic residues" evidence="4">
    <location>
        <begin position="642"/>
        <end position="652"/>
    </location>
</feature>
<accession>A0A286U5H7</accession>
<evidence type="ECO:0000313" key="5">
    <source>
        <dbReference type="EMBL" id="PAV14841.1"/>
    </source>
</evidence>
<dbReference type="PANTHER" id="PTHR10196">
    <property type="entry name" value="SUGAR KINASE"/>
    <property type="match status" value="1"/>
</dbReference>
<name>A0A286U5H7_9AGAM</name>
<evidence type="ECO:0000256" key="2">
    <source>
        <dbReference type="ARBA" id="ARBA00022679"/>
    </source>
</evidence>
<sequence length="807" mass="85840">MPSRSPTAHFLGLELATDQLRAAVVDEQLDVIGVELVDFDTELSEFQTHGGIFTTPGEAYTTPVEMWIKALDLLLTKLQRNFDLSKVKSIGGSAQHACVWWKSSLPAPLLYFTDPKKSIHEHLFASGTPFSLPNTPVAQDTSTLQQALALEHALGGPDTTASRLGTPAHASLVAAHALRMRETQPDVWHRTGRLSLASTMLCSIFLGAWAPTAESEACATGMWNHQTRQWDDVVLDIVAGSPAFEHAGRLKLMLGEVDTAGGRKVGSLSPYFIERYGFSPDTILLPFTSDYLSTFLSLTPSPSDAVLSFGPMDIMLTTAPHYLPNRLYTLFPHPAQEPTEKRRYVAMLMSRNGDVPRALVRDMYTKSWSAFDRLVAIVPPGGSIGLDDKLFSFWHLQAESYPFSHVKGIFRFENGVKTNEFRDLRANPRCLLESQLLSFRIRYARMRSSNLFAGSKNANANQQQTPVSIAGPNLPFDPYSISPLPRRLIATGAAANFPSVVNLLGDVFNAPIFIPQTQLDSAHAVAPSGPGNISGPPAQFAAAHRNAPAPGFASRAALGSAYVARWAWSRDRAGNAPSANPVTFEDEVRRLLARRYNATVGLRAKQNAGSGGVAAGGSAGSGTHSPSPYLKSQRSGIGADVLIEEEEEEEDGYNGIRTGGSLSAGTGMSSATTPPPRVRTATGSSLATSASLGVSPIVSTSGSTFTALTSPDASSYMGGNIINNPVINVPGTSSAGAATPTETGTGSGANASGITPLTPVGALSTADAEAQLGWTKVADPDLDAFLAYASVVPEFSRLEGMLIKALV</sequence>
<dbReference type="InterPro" id="IPR043129">
    <property type="entry name" value="ATPase_NBD"/>
</dbReference>
<dbReference type="GO" id="GO:0005997">
    <property type="term" value="P:xylulose metabolic process"/>
    <property type="evidence" value="ECO:0007669"/>
    <property type="project" value="TreeGrafter"/>
</dbReference>
<proteinExistence type="inferred from homology"/>
<protein>
    <submittedName>
        <fullName evidence="5">Actin-like ATPase domain-containing</fullName>
    </submittedName>
</protein>
<feature type="compositionally biased region" description="Polar residues" evidence="4">
    <location>
        <begin position="623"/>
        <end position="635"/>
    </location>
</feature>
<feature type="compositionally biased region" description="Polar residues" evidence="4">
    <location>
        <begin position="660"/>
        <end position="670"/>
    </location>
</feature>
<comment type="caution">
    <text evidence="5">The sequence shown here is derived from an EMBL/GenBank/DDBJ whole genome shotgun (WGS) entry which is preliminary data.</text>
</comment>
<dbReference type="Gene3D" id="3.30.420.40">
    <property type="match status" value="2"/>
</dbReference>
<gene>
    <name evidence="5" type="ORF">PNOK_0939400</name>
</gene>
<dbReference type="AlphaFoldDB" id="A0A286U5H7"/>
<dbReference type="SUPFAM" id="SSF53067">
    <property type="entry name" value="Actin-like ATPase domain"/>
    <property type="match status" value="1"/>
</dbReference>
<comment type="similarity">
    <text evidence="1">Belongs to the FGGY kinase family.</text>
</comment>
<dbReference type="GO" id="GO:0005829">
    <property type="term" value="C:cytosol"/>
    <property type="evidence" value="ECO:0007669"/>
    <property type="project" value="TreeGrafter"/>
</dbReference>
<dbReference type="STRING" id="2282107.A0A286U5H7"/>
<reference evidence="5 6" key="1">
    <citation type="journal article" date="2017" name="Mol. Ecol.">
        <title>Comparative and population genomic landscape of Phellinus noxius: A hypervariable fungus causing root rot in trees.</title>
        <authorList>
            <person name="Chung C.L."/>
            <person name="Lee T.J."/>
            <person name="Akiba M."/>
            <person name="Lee H.H."/>
            <person name="Kuo T.H."/>
            <person name="Liu D."/>
            <person name="Ke H.M."/>
            <person name="Yokoi T."/>
            <person name="Roa M.B."/>
            <person name="Lu M.J."/>
            <person name="Chang Y.Y."/>
            <person name="Ann P.J."/>
            <person name="Tsai J.N."/>
            <person name="Chen C.Y."/>
            <person name="Tzean S.S."/>
            <person name="Ota Y."/>
            <person name="Hattori T."/>
            <person name="Sahashi N."/>
            <person name="Liou R.F."/>
            <person name="Kikuchi T."/>
            <person name="Tsai I.J."/>
        </authorList>
    </citation>
    <scope>NUCLEOTIDE SEQUENCE [LARGE SCALE GENOMIC DNA]</scope>
    <source>
        <strain evidence="5 6">FFPRI411160</strain>
    </source>
</reference>
<keyword evidence="2" id="KW-0808">Transferase</keyword>
<feature type="region of interest" description="Disordered" evidence="4">
    <location>
        <begin position="733"/>
        <end position="753"/>
    </location>
</feature>
<dbReference type="Proteomes" id="UP000217199">
    <property type="component" value="Unassembled WGS sequence"/>
</dbReference>
<evidence type="ECO:0000313" key="6">
    <source>
        <dbReference type="Proteomes" id="UP000217199"/>
    </source>
</evidence>
<keyword evidence="6" id="KW-1185">Reference proteome</keyword>
<feature type="region of interest" description="Disordered" evidence="4">
    <location>
        <begin position="607"/>
        <end position="682"/>
    </location>
</feature>
<dbReference type="OrthoDB" id="1728974at2759"/>
<evidence type="ECO:0000256" key="1">
    <source>
        <dbReference type="ARBA" id="ARBA00009156"/>
    </source>
</evidence>
<dbReference type="EMBL" id="NBII01000011">
    <property type="protein sequence ID" value="PAV14841.1"/>
    <property type="molecule type" value="Genomic_DNA"/>
</dbReference>
<feature type="compositionally biased region" description="Low complexity" evidence="4">
    <location>
        <begin position="733"/>
        <end position="744"/>
    </location>
</feature>
<keyword evidence="3" id="KW-0418">Kinase</keyword>
<feature type="compositionally biased region" description="Gly residues" evidence="4">
    <location>
        <begin position="609"/>
        <end position="620"/>
    </location>
</feature>